<organism evidence="1 2">
    <name type="scientific">Fluviispira multicolorata</name>
    <dbReference type="NCBI Taxonomy" id="2654512"/>
    <lineage>
        <taxon>Bacteria</taxon>
        <taxon>Pseudomonadati</taxon>
        <taxon>Bdellovibrionota</taxon>
        <taxon>Oligoflexia</taxon>
        <taxon>Silvanigrellales</taxon>
        <taxon>Silvanigrellaceae</taxon>
        <taxon>Fluviispira</taxon>
    </lineage>
</organism>
<evidence type="ECO:0000313" key="2">
    <source>
        <dbReference type="Proteomes" id="UP000442694"/>
    </source>
</evidence>
<keyword evidence="2" id="KW-1185">Reference proteome</keyword>
<dbReference type="EMBL" id="WFLN01000004">
    <property type="protein sequence ID" value="KAB8033603.1"/>
    <property type="molecule type" value="Genomic_DNA"/>
</dbReference>
<reference evidence="1 2" key="1">
    <citation type="submission" date="2019-10" db="EMBL/GenBank/DDBJ databases">
        <title>New genus of Silvanigrellaceae.</title>
        <authorList>
            <person name="Pitt A."/>
            <person name="Hahn M.W."/>
        </authorList>
    </citation>
    <scope>NUCLEOTIDE SEQUENCE [LARGE SCALE GENOMIC DNA]</scope>
    <source>
        <strain evidence="1 2">33A1-SZDP</strain>
    </source>
</reference>
<evidence type="ECO:0000313" key="1">
    <source>
        <dbReference type="EMBL" id="KAB8033603.1"/>
    </source>
</evidence>
<protein>
    <recommendedName>
        <fullName evidence="3">HEPN/Toprim N-terminal domain-containing protein</fullName>
    </recommendedName>
</protein>
<accession>A0A833JFV0</accession>
<comment type="caution">
    <text evidence="1">The sequence shown here is derived from an EMBL/GenBank/DDBJ whole genome shotgun (WGS) entry which is preliminary data.</text>
</comment>
<gene>
    <name evidence="1" type="ORF">GCL57_02530</name>
</gene>
<proteinExistence type="predicted"/>
<evidence type="ECO:0008006" key="3">
    <source>
        <dbReference type="Google" id="ProtNLM"/>
    </source>
</evidence>
<dbReference type="AlphaFoldDB" id="A0A833JFV0"/>
<dbReference type="Proteomes" id="UP000442694">
    <property type="component" value="Unassembled WGS sequence"/>
</dbReference>
<name>A0A833JFV0_9BACT</name>
<dbReference type="RefSeq" id="WP_152211689.1">
    <property type="nucleotide sequence ID" value="NZ_WFLN01000004.1"/>
</dbReference>
<sequence>MNILYPEYSHLYKFFDRSYTASDNGNGLAGGTGELINMIKFAITAHVNDKIIFIFDNDSEGISSLKSLEKLKKIIPDNIKIISLPKLAFFSSYPAKSHTGNIEPVDINEKACGIEMYLGKENLKDKYGNFYQIEWGAFKKEISQYQSSISEKNKKIVQDKFRNTLENKNINDPNFNEIRCVCEHIFNTFRYFSTSEYRYGELS</sequence>